<protein>
    <submittedName>
        <fullName evidence="3">Uncharacterized protein</fullName>
    </submittedName>
</protein>
<feature type="transmembrane region" description="Helical" evidence="1">
    <location>
        <begin position="36"/>
        <end position="54"/>
    </location>
</feature>
<keyword evidence="1" id="KW-1133">Transmembrane helix</keyword>
<reference evidence="3" key="1">
    <citation type="submission" date="2020-03" db="EMBL/GenBank/DDBJ databases">
        <title>The deep terrestrial virosphere.</title>
        <authorList>
            <person name="Holmfeldt K."/>
            <person name="Nilsson E."/>
            <person name="Simone D."/>
            <person name="Lopez-Fernandez M."/>
            <person name="Wu X."/>
            <person name="de Brujin I."/>
            <person name="Lundin D."/>
            <person name="Andersson A."/>
            <person name="Bertilsson S."/>
            <person name="Dopson M."/>
        </authorList>
    </citation>
    <scope>NUCLEOTIDE SEQUENCE</scope>
    <source>
        <strain evidence="2">MM415A07981</strain>
        <strain evidence="3">MM415B02838</strain>
    </source>
</reference>
<sequence>MFTPEFILQVVAYGGAVIGIVQLIKSWLKLEDLPDWVKVITSVFASLVVCLPSAGSYSAFVWLVMVGCVILEANGLFKAFHKT</sequence>
<keyword evidence="1" id="KW-0812">Transmembrane</keyword>
<keyword evidence="1" id="KW-0472">Membrane</keyword>
<name>A0A6M3L0L0_9ZZZZ</name>
<evidence type="ECO:0000256" key="1">
    <source>
        <dbReference type="SAM" id="Phobius"/>
    </source>
</evidence>
<dbReference type="EMBL" id="MT142748">
    <property type="protein sequence ID" value="QJA88026.1"/>
    <property type="molecule type" value="Genomic_DNA"/>
</dbReference>
<dbReference type="AlphaFoldDB" id="A0A6M3L0L0"/>
<evidence type="ECO:0000313" key="2">
    <source>
        <dbReference type="EMBL" id="QJA68165.1"/>
    </source>
</evidence>
<evidence type="ECO:0000313" key="3">
    <source>
        <dbReference type="EMBL" id="QJA88026.1"/>
    </source>
</evidence>
<dbReference type="EMBL" id="MT141592">
    <property type="protein sequence ID" value="QJA68165.1"/>
    <property type="molecule type" value="Genomic_DNA"/>
</dbReference>
<organism evidence="3">
    <name type="scientific">viral metagenome</name>
    <dbReference type="NCBI Taxonomy" id="1070528"/>
    <lineage>
        <taxon>unclassified sequences</taxon>
        <taxon>metagenomes</taxon>
        <taxon>organismal metagenomes</taxon>
    </lineage>
</organism>
<feature type="transmembrane region" description="Helical" evidence="1">
    <location>
        <begin position="6"/>
        <end position="24"/>
    </location>
</feature>
<accession>A0A6M3L0L0</accession>
<proteinExistence type="predicted"/>
<gene>
    <name evidence="2" type="ORF">MM415A07981_0008</name>
    <name evidence="3" type="ORF">MM415B02838_0009</name>
</gene>